<comment type="caution">
    <text evidence="2">The sequence shown here is derived from an EMBL/GenBank/DDBJ whole genome shotgun (WGS) entry which is preliminary data.</text>
</comment>
<organism evidence="2 3">
    <name type="scientific">Caerostris darwini</name>
    <dbReference type="NCBI Taxonomy" id="1538125"/>
    <lineage>
        <taxon>Eukaryota</taxon>
        <taxon>Metazoa</taxon>
        <taxon>Ecdysozoa</taxon>
        <taxon>Arthropoda</taxon>
        <taxon>Chelicerata</taxon>
        <taxon>Arachnida</taxon>
        <taxon>Araneae</taxon>
        <taxon>Araneomorphae</taxon>
        <taxon>Entelegynae</taxon>
        <taxon>Araneoidea</taxon>
        <taxon>Araneidae</taxon>
        <taxon>Caerostris</taxon>
    </lineage>
</organism>
<evidence type="ECO:0000313" key="3">
    <source>
        <dbReference type="Proteomes" id="UP001054837"/>
    </source>
</evidence>
<dbReference type="AlphaFoldDB" id="A0AAV4VHE3"/>
<keyword evidence="3" id="KW-1185">Reference proteome</keyword>
<sequence>MLVELHLEDLKRCTHSKHYENYRIERLIQLGFQDLQSGDEQMSLTELLDRKSEQMRRELRIKEDQMIQAFIERAKKTEQELVDAERKMQEKYGSMQRQYEKEQIALEEEKKLLLKDIDSLNRKKKNLGQTKKNYKTSKVD</sequence>
<feature type="coiled-coil region" evidence="1">
    <location>
        <begin position="67"/>
        <end position="137"/>
    </location>
</feature>
<protein>
    <submittedName>
        <fullName evidence="2">Uncharacterized protein</fullName>
    </submittedName>
</protein>
<accession>A0AAV4VHE3</accession>
<proteinExistence type="predicted"/>
<evidence type="ECO:0000313" key="2">
    <source>
        <dbReference type="EMBL" id="GIY68895.1"/>
    </source>
</evidence>
<reference evidence="2 3" key="1">
    <citation type="submission" date="2021-06" db="EMBL/GenBank/DDBJ databases">
        <title>Caerostris darwini draft genome.</title>
        <authorList>
            <person name="Kono N."/>
            <person name="Arakawa K."/>
        </authorList>
    </citation>
    <scope>NUCLEOTIDE SEQUENCE [LARGE SCALE GENOMIC DNA]</scope>
</reference>
<evidence type="ECO:0000256" key="1">
    <source>
        <dbReference type="SAM" id="Coils"/>
    </source>
</evidence>
<gene>
    <name evidence="2" type="ORF">CDAR_293822</name>
</gene>
<name>A0AAV4VHE3_9ARAC</name>
<keyword evidence="1" id="KW-0175">Coiled coil</keyword>
<dbReference type="Proteomes" id="UP001054837">
    <property type="component" value="Unassembled WGS sequence"/>
</dbReference>
<dbReference type="EMBL" id="BPLQ01012966">
    <property type="protein sequence ID" value="GIY68895.1"/>
    <property type="molecule type" value="Genomic_DNA"/>
</dbReference>